<feature type="compositionally biased region" description="Low complexity" evidence="4">
    <location>
        <begin position="223"/>
        <end position="241"/>
    </location>
</feature>
<feature type="compositionally biased region" description="Polar residues" evidence="4">
    <location>
        <begin position="480"/>
        <end position="513"/>
    </location>
</feature>
<dbReference type="Gene3D" id="1.10.238.10">
    <property type="entry name" value="EF-hand"/>
    <property type="match status" value="1"/>
</dbReference>
<dbReference type="InterPro" id="IPR018247">
    <property type="entry name" value="EF_Hand_1_Ca_BS"/>
</dbReference>
<dbReference type="Proteomes" id="UP000515208">
    <property type="component" value="Unplaced"/>
</dbReference>
<dbReference type="SMART" id="SM01394">
    <property type="entry name" value="S_100"/>
    <property type="match status" value="1"/>
</dbReference>
<dbReference type="SUPFAM" id="SSF47473">
    <property type="entry name" value="EF-hand"/>
    <property type="match status" value="1"/>
</dbReference>
<feature type="compositionally biased region" description="Basic and acidic residues" evidence="4">
    <location>
        <begin position="821"/>
        <end position="846"/>
    </location>
</feature>
<feature type="compositionally biased region" description="Polar residues" evidence="4">
    <location>
        <begin position="540"/>
        <end position="549"/>
    </location>
</feature>
<reference evidence="7" key="1">
    <citation type="submission" date="2025-08" db="UniProtKB">
        <authorList>
            <consortium name="RefSeq"/>
        </authorList>
    </citation>
    <scope>IDENTIFICATION</scope>
    <source>
        <tissue evidence="7">Blood</tissue>
    </source>
</reference>
<dbReference type="InterPro" id="IPR034325">
    <property type="entry name" value="S-100_dom"/>
</dbReference>
<dbReference type="GO" id="GO:0051896">
    <property type="term" value="P:regulation of phosphatidylinositol 3-kinase/protein kinase B signal transduction"/>
    <property type="evidence" value="ECO:0007669"/>
    <property type="project" value="TreeGrafter"/>
</dbReference>
<dbReference type="PROSITE" id="PS00018">
    <property type="entry name" value="EF_HAND_1"/>
    <property type="match status" value="1"/>
</dbReference>
<comment type="similarity">
    <text evidence="1">Belongs to the S-100 family.</text>
</comment>
<feature type="compositionally biased region" description="Polar residues" evidence="4">
    <location>
        <begin position="729"/>
        <end position="743"/>
    </location>
</feature>
<dbReference type="GO" id="GO:0071345">
    <property type="term" value="P:cellular response to cytokine stimulus"/>
    <property type="evidence" value="ECO:0007669"/>
    <property type="project" value="TreeGrafter"/>
</dbReference>
<evidence type="ECO:0000256" key="2">
    <source>
        <dbReference type="ARBA" id="ARBA00022723"/>
    </source>
</evidence>
<feature type="compositionally biased region" description="Polar residues" evidence="4">
    <location>
        <begin position="596"/>
        <end position="657"/>
    </location>
</feature>
<gene>
    <name evidence="7" type="primary">LOC105001334</name>
</gene>
<dbReference type="PANTHER" id="PTHR11639">
    <property type="entry name" value="S100 CALCIUM-BINDING PROTEIN"/>
    <property type="match status" value="1"/>
</dbReference>
<dbReference type="OrthoDB" id="9451669at2759"/>
<dbReference type="CDD" id="cd00213">
    <property type="entry name" value="S-100"/>
    <property type="match status" value="1"/>
</dbReference>
<dbReference type="PANTHER" id="PTHR11639:SF26">
    <property type="entry name" value="CORNULIN"/>
    <property type="match status" value="1"/>
</dbReference>
<feature type="compositionally biased region" description="Polar residues" evidence="4">
    <location>
        <begin position="577"/>
        <end position="586"/>
    </location>
</feature>
<dbReference type="Pfam" id="PF01023">
    <property type="entry name" value="S_100"/>
    <property type="match status" value="1"/>
</dbReference>
<evidence type="ECO:0000256" key="1">
    <source>
        <dbReference type="ARBA" id="ARBA00007323"/>
    </source>
</evidence>
<dbReference type="GeneID" id="105001334"/>
<feature type="compositionally biased region" description="Basic and acidic residues" evidence="4">
    <location>
        <begin position="266"/>
        <end position="277"/>
    </location>
</feature>
<dbReference type="KEGG" id="bbis:105001334"/>
<feature type="compositionally biased region" description="Polar residues" evidence="4">
    <location>
        <begin position="420"/>
        <end position="453"/>
    </location>
</feature>
<evidence type="ECO:0000256" key="3">
    <source>
        <dbReference type="ARBA" id="ARBA00022837"/>
    </source>
</evidence>
<feature type="compositionally biased region" description="Polar residues" evidence="4">
    <location>
        <begin position="312"/>
        <end position="321"/>
    </location>
</feature>
<feature type="compositionally biased region" description="Polar residues" evidence="4">
    <location>
        <begin position="704"/>
        <end position="716"/>
    </location>
</feature>
<dbReference type="GO" id="GO:1902808">
    <property type="term" value="P:positive regulation of cell cycle G1/S phase transition"/>
    <property type="evidence" value="ECO:0007669"/>
    <property type="project" value="TreeGrafter"/>
</dbReference>
<feature type="compositionally biased region" description="Polar residues" evidence="4">
    <location>
        <begin position="176"/>
        <end position="185"/>
    </location>
</feature>
<dbReference type="InterPro" id="IPR011992">
    <property type="entry name" value="EF-hand-dom_pair"/>
</dbReference>
<accession>A0A6P3IXL2</accession>
<feature type="compositionally biased region" description="Polar residues" evidence="4">
    <location>
        <begin position="364"/>
        <end position="376"/>
    </location>
</feature>
<evidence type="ECO:0000313" key="6">
    <source>
        <dbReference type="Proteomes" id="UP000515208"/>
    </source>
</evidence>
<feature type="compositionally biased region" description="Polar residues" evidence="4">
    <location>
        <begin position="249"/>
        <end position="265"/>
    </location>
</feature>
<dbReference type="GO" id="GO:0046914">
    <property type="term" value="F:transition metal ion binding"/>
    <property type="evidence" value="ECO:0007669"/>
    <property type="project" value="InterPro"/>
</dbReference>
<feature type="compositionally biased region" description="Basic and acidic residues" evidence="4">
    <location>
        <begin position="550"/>
        <end position="561"/>
    </location>
</feature>
<feature type="compositionally biased region" description="Basic and acidic residues" evidence="4">
    <location>
        <begin position="166"/>
        <end position="175"/>
    </location>
</feature>
<feature type="compositionally biased region" description="Basic and acidic residues" evidence="4">
    <location>
        <begin position="717"/>
        <end position="728"/>
    </location>
</feature>
<dbReference type="InterPro" id="IPR002048">
    <property type="entry name" value="EF_hand_dom"/>
</dbReference>
<feature type="compositionally biased region" description="Polar residues" evidence="4">
    <location>
        <begin position="793"/>
        <end position="803"/>
    </location>
</feature>
<dbReference type="RefSeq" id="XP_010855850.1">
    <property type="nucleotide sequence ID" value="XM_010857548.1"/>
</dbReference>
<keyword evidence="2" id="KW-0479">Metal-binding</keyword>
<evidence type="ECO:0000256" key="4">
    <source>
        <dbReference type="SAM" id="MobiDB-lite"/>
    </source>
</evidence>
<organism evidence="6 7">
    <name type="scientific">Bison bison bison</name>
    <name type="common">North American plains bison</name>
    <dbReference type="NCBI Taxonomy" id="43346"/>
    <lineage>
        <taxon>Eukaryota</taxon>
        <taxon>Metazoa</taxon>
        <taxon>Chordata</taxon>
        <taxon>Craniata</taxon>
        <taxon>Vertebrata</taxon>
        <taxon>Euteleostomi</taxon>
        <taxon>Mammalia</taxon>
        <taxon>Eutheria</taxon>
        <taxon>Laurasiatheria</taxon>
        <taxon>Artiodactyla</taxon>
        <taxon>Ruminantia</taxon>
        <taxon>Pecora</taxon>
        <taxon>Bovidae</taxon>
        <taxon>Bovinae</taxon>
        <taxon>Bison</taxon>
    </lineage>
</organism>
<feature type="compositionally biased region" description="Polar residues" evidence="4">
    <location>
        <begin position="401"/>
        <end position="410"/>
    </location>
</feature>
<feature type="domain" description="EF-hand" evidence="5">
    <location>
        <begin position="49"/>
        <end position="84"/>
    </location>
</feature>
<proteinExistence type="inferred from homology"/>
<dbReference type="PROSITE" id="PS50222">
    <property type="entry name" value="EF_HAND_2"/>
    <property type="match status" value="1"/>
</dbReference>
<feature type="compositionally biased region" description="Low complexity" evidence="4">
    <location>
        <begin position="764"/>
        <end position="781"/>
    </location>
</feature>
<keyword evidence="3" id="KW-0106">Calcium</keyword>
<feature type="region of interest" description="Disordered" evidence="4">
    <location>
        <begin position="91"/>
        <end position="885"/>
    </location>
</feature>
<dbReference type="GO" id="GO:0005615">
    <property type="term" value="C:extracellular space"/>
    <property type="evidence" value="ECO:0007669"/>
    <property type="project" value="TreeGrafter"/>
</dbReference>
<feature type="compositionally biased region" description="Basic and acidic residues" evidence="4">
    <location>
        <begin position="658"/>
        <end position="669"/>
    </location>
</feature>
<evidence type="ECO:0000313" key="7">
    <source>
        <dbReference type="RefSeq" id="XP_010855850.1"/>
    </source>
</evidence>
<sequence>MPQLLRNINGIIEAFRRYARMEGDCAVLERGELKRLLEKEFADVIVKPHDPATVDEVLRLLDEDDTGTVEFKEFLVLVFKVAQACFETLSEGPEGACGSQESGRGAPAATQEPGAGQRSSTAVGRPGNRQGPAGSSDPQSEQASRGPGGPGPQTQGQDTSSAQVSHQDRQSESQRQEGVSQSTQARGHVEQAQRMREDKSSQTRERGTERQLQASNQDRAHQTSETITGTITQTRTSATQAVEQDRSHQTGSASTQPQDASTQPRESTRGTEAHSQDGRQTSQVVTGGHIQAETRSQTQIHTHTTEQDRSHQTGSTSTQPRESTRGTETHSQTSQVVTGGHVQAETRPQTQIHTHTTEQDRSHQTGSTSTQPQESTRGTETHSQDGRQTSQVVTGGHIQAETRSQTQTHTHTMEQDRSHQTGSTSTQPRESTCGQTRGTEANSQDRNQTSQVVTGGHIQAETRSQTQTHTHTTEQDRSHQTGSTSTQPRESTCGQTRGTEANSQDRNQTSQVVTGGHIQAETRSQTQTHTHTTEQDRSHQTGSASTQPRESTRGTEAHSQDGRQTSQVVTGGHIQAETRSQTQIHTHTLEQDRSHQTGSASTQPQESTRGTEAHSQGGRQTSQVVTGGHIQTQTRSQTQTVEQNRSQQTGSTSTQPRESTRGTETHGQDRNQTSQVVTGGHIQAETRPQTQTHIRTTEQDRSHQTGSVSTKPQESTRGTETHSQDRYQTRQVVTGGHIQTQGGAPQAMEQDRGQITRHTGAGEQGQPQRQSGSSQRQTQVSNCEAGETVLGGQAQTGASTVTGRQDRSSTHPPSSATGGQGERDPTVVHQEWVDDHTRETVIRRQDQGSLHASVPSAQGREAAPPDGKRGLTARGLYSYFKSSKP</sequence>
<feature type="compositionally biased region" description="Polar residues" evidence="4">
    <location>
        <begin position="293"/>
        <end position="302"/>
    </location>
</feature>
<feature type="compositionally biased region" description="Basic and acidic residues" evidence="4">
    <location>
        <begin position="187"/>
        <end position="209"/>
    </location>
</feature>
<evidence type="ECO:0000259" key="5">
    <source>
        <dbReference type="PROSITE" id="PS50222"/>
    </source>
</evidence>
<dbReference type="GO" id="GO:0005509">
    <property type="term" value="F:calcium ion binding"/>
    <property type="evidence" value="ECO:0007669"/>
    <property type="project" value="InterPro"/>
</dbReference>
<name>A0A6P3IXL2_BISBB</name>
<dbReference type="GO" id="GO:0048306">
    <property type="term" value="F:calcium-dependent protein binding"/>
    <property type="evidence" value="ECO:0007669"/>
    <property type="project" value="TreeGrafter"/>
</dbReference>
<protein>
    <submittedName>
        <fullName evidence="7">Cornulin-like</fullName>
    </submittedName>
</protein>
<keyword evidence="6" id="KW-1185">Reference proteome</keyword>
<dbReference type="InterPro" id="IPR013787">
    <property type="entry name" value="S100_Ca-bd_sub"/>
</dbReference>
<dbReference type="AlphaFoldDB" id="A0A6P3IXL2"/>